<organism evidence="2 3">
    <name type="scientific">Anaeromonas frigoriresistens</name>
    <dbReference type="NCBI Taxonomy" id="2683708"/>
    <lineage>
        <taxon>Bacteria</taxon>
        <taxon>Bacillati</taxon>
        <taxon>Bacillota</taxon>
        <taxon>Tissierellia</taxon>
        <taxon>Tissierellales</taxon>
        <taxon>Thermohalobacteraceae</taxon>
        <taxon>Anaeromonas</taxon>
    </lineage>
</organism>
<reference evidence="2" key="1">
    <citation type="submission" date="2019-12" db="EMBL/GenBank/DDBJ databases">
        <title>Clostridiaceae gen. nov. sp. nov., isolated from sediment in Xinjiang, China.</title>
        <authorList>
            <person name="Zhang R."/>
        </authorList>
    </citation>
    <scope>NUCLEOTIDE SEQUENCE</scope>
    <source>
        <strain evidence="2">D2Q-11</strain>
    </source>
</reference>
<feature type="transmembrane region" description="Helical" evidence="1">
    <location>
        <begin position="6"/>
        <end position="26"/>
    </location>
</feature>
<keyword evidence="3" id="KW-1185">Reference proteome</keyword>
<dbReference type="Proteomes" id="UP000724672">
    <property type="component" value="Unassembled WGS sequence"/>
</dbReference>
<proteinExistence type="predicted"/>
<comment type="caution">
    <text evidence="2">The sequence shown here is derived from an EMBL/GenBank/DDBJ whole genome shotgun (WGS) entry which is preliminary data.</text>
</comment>
<keyword evidence="1" id="KW-0812">Transmembrane</keyword>
<dbReference type="AlphaFoldDB" id="A0A942URN0"/>
<protein>
    <submittedName>
        <fullName evidence="2">Uncharacterized protein</fullName>
    </submittedName>
</protein>
<evidence type="ECO:0000313" key="3">
    <source>
        <dbReference type="Proteomes" id="UP000724672"/>
    </source>
</evidence>
<name>A0A942URN0_9FIRM</name>
<dbReference type="EMBL" id="WSFT01000024">
    <property type="protein sequence ID" value="MBS4537933.1"/>
    <property type="molecule type" value="Genomic_DNA"/>
</dbReference>
<evidence type="ECO:0000256" key="1">
    <source>
        <dbReference type="SAM" id="Phobius"/>
    </source>
</evidence>
<keyword evidence="1" id="KW-1133">Transmembrane helix</keyword>
<gene>
    <name evidence="2" type="ORF">GOQ27_05635</name>
</gene>
<accession>A0A942URN0</accession>
<keyword evidence="1" id="KW-0472">Membrane</keyword>
<dbReference type="RefSeq" id="WP_203365862.1">
    <property type="nucleotide sequence ID" value="NZ_WSFT01000024.1"/>
</dbReference>
<sequence>MAGKYRFKNTFIVIILLFLIGLGMYIKSNIMFMTKVLPINEIDSTSKIIYIDKARIGV</sequence>
<evidence type="ECO:0000313" key="2">
    <source>
        <dbReference type="EMBL" id="MBS4537933.1"/>
    </source>
</evidence>